<sequence>MNAILNSFFGPQVLDSAISEQLASSAEVAVSLEAVCEKFIQPFN</sequence>
<protein>
    <submittedName>
        <fullName evidence="1">Uncharacterized protein</fullName>
    </submittedName>
</protein>
<evidence type="ECO:0000313" key="1">
    <source>
        <dbReference type="EMBL" id="JAH32825.1"/>
    </source>
</evidence>
<reference evidence="1" key="1">
    <citation type="submission" date="2014-11" db="EMBL/GenBank/DDBJ databases">
        <authorList>
            <person name="Amaro Gonzalez C."/>
        </authorList>
    </citation>
    <scope>NUCLEOTIDE SEQUENCE</scope>
</reference>
<dbReference type="AlphaFoldDB" id="A0A0E9RWR5"/>
<dbReference type="EMBL" id="GBXM01075752">
    <property type="protein sequence ID" value="JAH32825.1"/>
    <property type="molecule type" value="Transcribed_RNA"/>
</dbReference>
<organism evidence="1">
    <name type="scientific">Anguilla anguilla</name>
    <name type="common">European freshwater eel</name>
    <name type="synonym">Muraena anguilla</name>
    <dbReference type="NCBI Taxonomy" id="7936"/>
    <lineage>
        <taxon>Eukaryota</taxon>
        <taxon>Metazoa</taxon>
        <taxon>Chordata</taxon>
        <taxon>Craniata</taxon>
        <taxon>Vertebrata</taxon>
        <taxon>Euteleostomi</taxon>
        <taxon>Actinopterygii</taxon>
        <taxon>Neopterygii</taxon>
        <taxon>Teleostei</taxon>
        <taxon>Anguilliformes</taxon>
        <taxon>Anguillidae</taxon>
        <taxon>Anguilla</taxon>
    </lineage>
</organism>
<accession>A0A0E9RWR5</accession>
<proteinExistence type="predicted"/>
<reference evidence="1" key="2">
    <citation type="journal article" date="2015" name="Fish Shellfish Immunol.">
        <title>Early steps in the European eel (Anguilla anguilla)-Vibrio vulnificus interaction in the gills: Role of the RtxA13 toxin.</title>
        <authorList>
            <person name="Callol A."/>
            <person name="Pajuelo D."/>
            <person name="Ebbesson L."/>
            <person name="Teles M."/>
            <person name="MacKenzie S."/>
            <person name="Amaro C."/>
        </authorList>
    </citation>
    <scope>NUCLEOTIDE SEQUENCE</scope>
</reference>
<name>A0A0E9RWR5_ANGAN</name>